<accession>A0A1S2VID6</accession>
<dbReference type="InterPro" id="IPR037143">
    <property type="entry name" value="4-PPantetheinyl_Trfase_dom_sf"/>
</dbReference>
<gene>
    <name evidence="3" type="ORF">BLX24_17285</name>
</gene>
<proteinExistence type="predicted"/>
<organism evidence="3 4">
    <name type="scientific">Arsenicibacter rosenii</name>
    <dbReference type="NCBI Taxonomy" id="1750698"/>
    <lineage>
        <taxon>Bacteria</taxon>
        <taxon>Pseudomonadati</taxon>
        <taxon>Bacteroidota</taxon>
        <taxon>Cytophagia</taxon>
        <taxon>Cytophagales</taxon>
        <taxon>Spirosomataceae</taxon>
        <taxon>Arsenicibacter</taxon>
    </lineage>
</organism>
<evidence type="ECO:0000313" key="3">
    <source>
        <dbReference type="EMBL" id="OIN57986.1"/>
    </source>
</evidence>
<keyword evidence="4" id="KW-1185">Reference proteome</keyword>
<dbReference type="Proteomes" id="UP000181790">
    <property type="component" value="Unassembled WGS sequence"/>
</dbReference>
<dbReference type="SUPFAM" id="SSF56214">
    <property type="entry name" value="4'-phosphopantetheinyl transferase"/>
    <property type="match status" value="2"/>
</dbReference>
<dbReference type="GO" id="GO:0000287">
    <property type="term" value="F:magnesium ion binding"/>
    <property type="evidence" value="ECO:0007669"/>
    <property type="project" value="InterPro"/>
</dbReference>
<evidence type="ECO:0000259" key="2">
    <source>
        <dbReference type="Pfam" id="PF01648"/>
    </source>
</evidence>
<dbReference type="OrthoDB" id="1190494at2"/>
<evidence type="ECO:0000256" key="1">
    <source>
        <dbReference type="ARBA" id="ARBA00022679"/>
    </source>
</evidence>
<sequence length="215" mass="24099">MPLLSTLRPAGACVVALWEIEETEPTLRTGLRLTPEEEADLTGITHPAQRVEWLACRSAMHQLSQSQGFTYQGMVKDEYGKPHLIGLPGHISLSHTSGWAAAVWHPDKPVGLDIEPLRAQFSRVVPRVLSAGEVLHADGNLHRLAMYWCAKEALYKLYGKRQLTFREHLHIEPFADEDTLLTGHVRLPDHFETPPENPIRIFCFRTGPGLLAVAF</sequence>
<reference evidence="3 4" key="1">
    <citation type="submission" date="2016-10" db="EMBL/GenBank/DDBJ databases">
        <title>Arsenicibacter rosenii gen. nov., sp. nov., an efficient arsenic-methylating bacterium isolated from an arsenic-contaminated paddy soil.</title>
        <authorList>
            <person name="Huang K."/>
        </authorList>
    </citation>
    <scope>NUCLEOTIDE SEQUENCE [LARGE SCALE GENOMIC DNA]</scope>
    <source>
        <strain evidence="3 4">SM-1</strain>
    </source>
</reference>
<name>A0A1S2VID6_9BACT</name>
<feature type="domain" description="4'-phosphopantetheinyl transferase" evidence="2">
    <location>
        <begin position="109"/>
        <end position="175"/>
    </location>
</feature>
<dbReference type="InterPro" id="IPR008278">
    <property type="entry name" value="4-PPantetheinyl_Trfase_dom"/>
</dbReference>
<keyword evidence="1 3" id="KW-0808">Transferase</keyword>
<dbReference type="Pfam" id="PF01648">
    <property type="entry name" value="ACPS"/>
    <property type="match status" value="1"/>
</dbReference>
<comment type="caution">
    <text evidence="3">The sequence shown here is derived from an EMBL/GenBank/DDBJ whole genome shotgun (WGS) entry which is preliminary data.</text>
</comment>
<dbReference type="Gene3D" id="3.90.470.20">
    <property type="entry name" value="4'-phosphopantetheinyl transferase domain"/>
    <property type="match status" value="1"/>
</dbReference>
<dbReference type="RefSeq" id="WP_071504440.1">
    <property type="nucleotide sequence ID" value="NZ_MORL01000009.1"/>
</dbReference>
<evidence type="ECO:0000313" key="4">
    <source>
        <dbReference type="Proteomes" id="UP000181790"/>
    </source>
</evidence>
<dbReference type="GO" id="GO:0008897">
    <property type="term" value="F:holo-[acyl-carrier-protein] synthase activity"/>
    <property type="evidence" value="ECO:0007669"/>
    <property type="project" value="InterPro"/>
</dbReference>
<dbReference type="AlphaFoldDB" id="A0A1S2VID6"/>
<dbReference type="EMBL" id="MORL01000009">
    <property type="protein sequence ID" value="OIN57986.1"/>
    <property type="molecule type" value="Genomic_DNA"/>
</dbReference>
<protein>
    <submittedName>
        <fullName evidence="3">4-phosphopantetheinyl transferase</fullName>
    </submittedName>
</protein>